<gene>
    <name evidence="2" type="ORF">PFLUV_G00018350</name>
</gene>
<dbReference type="AlphaFoldDB" id="A0A6A5EWR9"/>
<sequence length="104" mass="11176">MAPDVQVVAYAILPSETVIANSADFSTEQCFSHKVSLEFSLSSAVPGEETIMQVTAQPESLCGVSAVDQSVLIKEPGKTLIADKLYIVINRAMQLNADFVDTQL</sequence>
<reference evidence="2 3" key="1">
    <citation type="submission" date="2019-06" db="EMBL/GenBank/DDBJ databases">
        <title>A chromosome-scale genome assembly of the European perch, Perca fluviatilis.</title>
        <authorList>
            <person name="Roques C."/>
            <person name="Zahm M."/>
            <person name="Cabau C."/>
            <person name="Klopp C."/>
            <person name="Bouchez O."/>
            <person name="Donnadieu C."/>
            <person name="Kuhl H."/>
            <person name="Gislard M."/>
            <person name="Guendouz S."/>
            <person name="Journot L."/>
            <person name="Haffray P."/>
            <person name="Bestin A."/>
            <person name="Morvezen R."/>
            <person name="Feron R."/>
            <person name="Wen M."/>
            <person name="Jouanno E."/>
            <person name="Herpin A."/>
            <person name="Schartl M."/>
            <person name="Postlethwait J."/>
            <person name="Schaerlinger B."/>
            <person name="Chardard D."/>
            <person name="Lecocq T."/>
            <person name="Poncet C."/>
            <person name="Jaffrelo L."/>
            <person name="Lampietro C."/>
            <person name="Guiguen Y."/>
        </authorList>
    </citation>
    <scope>NUCLEOTIDE SEQUENCE [LARGE SCALE GENOMIC DNA]</scope>
    <source>
        <tissue evidence="2">Blood</tissue>
    </source>
</reference>
<keyword evidence="3" id="KW-1185">Reference proteome</keyword>
<accession>A0A6A5EWR9</accession>
<dbReference type="PANTHER" id="PTHR11412:SF150">
    <property type="entry name" value="ALPHA-2-MACROGLOBULIN-RELATED"/>
    <property type="match status" value="1"/>
</dbReference>
<dbReference type="EMBL" id="VHII01000002">
    <property type="protein sequence ID" value="KAF1393661.1"/>
    <property type="molecule type" value="Genomic_DNA"/>
</dbReference>
<dbReference type="PANTHER" id="PTHR11412">
    <property type="entry name" value="MACROGLOBULIN / COMPLEMENT"/>
    <property type="match status" value="1"/>
</dbReference>
<evidence type="ECO:0000313" key="3">
    <source>
        <dbReference type="Proteomes" id="UP000465112"/>
    </source>
</evidence>
<organism evidence="2 3">
    <name type="scientific">Perca fluviatilis</name>
    <name type="common">European perch</name>
    <dbReference type="NCBI Taxonomy" id="8168"/>
    <lineage>
        <taxon>Eukaryota</taxon>
        <taxon>Metazoa</taxon>
        <taxon>Chordata</taxon>
        <taxon>Craniata</taxon>
        <taxon>Vertebrata</taxon>
        <taxon>Euteleostomi</taxon>
        <taxon>Actinopterygii</taxon>
        <taxon>Neopterygii</taxon>
        <taxon>Teleostei</taxon>
        <taxon>Neoteleostei</taxon>
        <taxon>Acanthomorphata</taxon>
        <taxon>Eupercaria</taxon>
        <taxon>Perciformes</taxon>
        <taxon>Percoidei</taxon>
        <taxon>Percidae</taxon>
        <taxon>Percinae</taxon>
        <taxon>Perca</taxon>
    </lineage>
</organism>
<dbReference type="InterPro" id="IPR011625">
    <property type="entry name" value="A2M_N_BRD"/>
</dbReference>
<comment type="caution">
    <text evidence="2">The sequence shown here is derived from an EMBL/GenBank/DDBJ whole genome shotgun (WGS) entry which is preliminary data.</text>
</comment>
<dbReference type="Proteomes" id="UP000465112">
    <property type="component" value="Chromosome 2"/>
</dbReference>
<dbReference type="Gene3D" id="2.60.40.1930">
    <property type="match status" value="1"/>
</dbReference>
<dbReference type="Gene3D" id="6.20.50.160">
    <property type="match status" value="1"/>
</dbReference>
<feature type="domain" description="Alpha-2-macroglobulin bait region" evidence="1">
    <location>
        <begin position="1"/>
        <end position="72"/>
    </location>
</feature>
<evidence type="ECO:0000259" key="1">
    <source>
        <dbReference type="Pfam" id="PF07703"/>
    </source>
</evidence>
<name>A0A6A5EWR9_PERFL</name>
<dbReference type="InterPro" id="IPR050473">
    <property type="entry name" value="A2M/Complement_sys"/>
</dbReference>
<dbReference type="Pfam" id="PF07703">
    <property type="entry name" value="A2M_BRD"/>
    <property type="match status" value="1"/>
</dbReference>
<protein>
    <recommendedName>
        <fullName evidence="1">Alpha-2-macroglobulin bait region domain-containing protein</fullName>
    </recommendedName>
</protein>
<proteinExistence type="predicted"/>
<evidence type="ECO:0000313" key="2">
    <source>
        <dbReference type="EMBL" id="KAF1393661.1"/>
    </source>
</evidence>